<feature type="compositionally biased region" description="Polar residues" evidence="6">
    <location>
        <begin position="181"/>
        <end position="190"/>
    </location>
</feature>
<dbReference type="InterPro" id="IPR001005">
    <property type="entry name" value="SANT/Myb"/>
</dbReference>
<accession>A0AAE2BK67</accession>
<gene>
    <name evidence="9" type="ORF">Sango_2446600</name>
</gene>
<proteinExistence type="predicted"/>
<dbReference type="PROSITE" id="PS51294">
    <property type="entry name" value="HTH_MYB"/>
    <property type="match status" value="2"/>
</dbReference>
<reference evidence="9" key="1">
    <citation type="submission" date="2020-06" db="EMBL/GenBank/DDBJ databases">
        <authorList>
            <person name="Li T."/>
            <person name="Hu X."/>
            <person name="Zhang T."/>
            <person name="Song X."/>
            <person name="Zhang H."/>
            <person name="Dai N."/>
            <person name="Sheng W."/>
            <person name="Hou X."/>
            <person name="Wei L."/>
        </authorList>
    </citation>
    <scope>NUCLEOTIDE SEQUENCE</scope>
    <source>
        <strain evidence="9">K16</strain>
        <tissue evidence="9">Leaf</tissue>
    </source>
</reference>
<dbReference type="CDD" id="cd00167">
    <property type="entry name" value="SANT"/>
    <property type="match status" value="2"/>
</dbReference>
<evidence type="ECO:0000256" key="2">
    <source>
        <dbReference type="ARBA" id="ARBA00023015"/>
    </source>
</evidence>
<dbReference type="AlphaFoldDB" id="A0AAE2BK67"/>
<dbReference type="PANTHER" id="PTHR47999:SF91">
    <property type="entry name" value="TRANSCRIPTION FACTOR MYB111"/>
    <property type="match status" value="1"/>
</dbReference>
<dbReference type="Gene3D" id="1.10.10.60">
    <property type="entry name" value="Homeodomain-like"/>
    <property type="match status" value="2"/>
</dbReference>
<dbReference type="FunFam" id="1.10.10.60:FF:000121">
    <property type="entry name" value="Myb transcription factor"/>
    <property type="match status" value="1"/>
</dbReference>
<comment type="subcellular location">
    <subcellularLocation>
        <location evidence="1">Nucleus</location>
    </subcellularLocation>
</comment>
<dbReference type="PANTHER" id="PTHR47999">
    <property type="entry name" value="TRANSCRIPTION FACTOR MYB8-RELATED-RELATED"/>
    <property type="match status" value="1"/>
</dbReference>
<comment type="caution">
    <text evidence="9">The sequence shown here is derived from an EMBL/GenBank/DDBJ whole genome shotgun (WGS) entry which is preliminary data.</text>
</comment>
<evidence type="ECO:0000256" key="6">
    <source>
        <dbReference type="SAM" id="MobiDB-lite"/>
    </source>
</evidence>
<keyword evidence="5" id="KW-0539">Nucleus</keyword>
<keyword evidence="4" id="KW-0804">Transcription</keyword>
<organism evidence="9 10">
    <name type="scientific">Sesamum angolense</name>
    <dbReference type="NCBI Taxonomy" id="2727404"/>
    <lineage>
        <taxon>Eukaryota</taxon>
        <taxon>Viridiplantae</taxon>
        <taxon>Streptophyta</taxon>
        <taxon>Embryophyta</taxon>
        <taxon>Tracheophyta</taxon>
        <taxon>Spermatophyta</taxon>
        <taxon>Magnoliopsida</taxon>
        <taxon>eudicotyledons</taxon>
        <taxon>Gunneridae</taxon>
        <taxon>Pentapetalae</taxon>
        <taxon>asterids</taxon>
        <taxon>lamiids</taxon>
        <taxon>Lamiales</taxon>
        <taxon>Pedaliaceae</taxon>
        <taxon>Sesamum</taxon>
    </lineage>
</organism>
<dbReference type="PROSITE" id="PS50090">
    <property type="entry name" value="MYB_LIKE"/>
    <property type="match status" value="2"/>
</dbReference>
<dbReference type="EMBL" id="JACGWL010000014">
    <property type="protein sequence ID" value="KAK4388400.1"/>
    <property type="molecule type" value="Genomic_DNA"/>
</dbReference>
<keyword evidence="3" id="KW-0238">DNA-binding</keyword>
<dbReference type="SUPFAM" id="SSF46689">
    <property type="entry name" value="Homeodomain-like"/>
    <property type="match status" value="1"/>
</dbReference>
<dbReference type="InterPro" id="IPR015495">
    <property type="entry name" value="Myb_TF_plants"/>
</dbReference>
<dbReference type="Pfam" id="PF00249">
    <property type="entry name" value="Myb_DNA-binding"/>
    <property type="match status" value="2"/>
</dbReference>
<sequence length="345" mass="38207">MGKTPCCEKVGLKKGKWTAEEDEKLINYIKANGDGSWRSLPKNAGLLRCGKSCRLRWINYLREDVKRGNFTEDEEETIVKLHKSLGNRWSLIASYLPGRTDNEIKNYWNSHLSRKIYRFRSIGESILTSADIIKMASTGNKRAGRVSRAVAKKYNNNSPTTASRTGMSENSFTCVINEQATAQDTSSSDNLPGPNVGAAGMGGENDFDPLDRCESNEQKSANVDGSSCAEGQPGAFIASAIGVGAEVMLGPWKEVDEDILMHLKDFLEETDQSENILINDGRQDVLMNTERDCGGCSSNSETQDLYPCSSPVASYFNDEVVCWDHDSAGEEILNLWNAEDIWNWS</sequence>
<dbReference type="InterPro" id="IPR017930">
    <property type="entry name" value="Myb_dom"/>
</dbReference>
<evidence type="ECO:0000313" key="10">
    <source>
        <dbReference type="Proteomes" id="UP001289374"/>
    </source>
</evidence>
<evidence type="ECO:0000313" key="9">
    <source>
        <dbReference type="EMBL" id="KAK4388400.1"/>
    </source>
</evidence>
<protein>
    <submittedName>
        <fullName evidence="9">Transcription factor</fullName>
    </submittedName>
</protein>
<reference evidence="9" key="2">
    <citation type="journal article" date="2024" name="Plant">
        <title>Genomic evolution and insights into agronomic trait innovations of Sesamum species.</title>
        <authorList>
            <person name="Miao H."/>
            <person name="Wang L."/>
            <person name="Qu L."/>
            <person name="Liu H."/>
            <person name="Sun Y."/>
            <person name="Le M."/>
            <person name="Wang Q."/>
            <person name="Wei S."/>
            <person name="Zheng Y."/>
            <person name="Lin W."/>
            <person name="Duan Y."/>
            <person name="Cao H."/>
            <person name="Xiong S."/>
            <person name="Wang X."/>
            <person name="Wei L."/>
            <person name="Li C."/>
            <person name="Ma Q."/>
            <person name="Ju M."/>
            <person name="Zhao R."/>
            <person name="Li G."/>
            <person name="Mu C."/>
            <person name="Tian Q."/>
            <person name="Mei H."/>
            <person name="Zhang T."/>
            <person name="Gao T."/>
            <person name="Zhang H."/>
        </authorList>
    </citation>
    <scope>NUCLEOTIDE SEQUENCE</scope>
    <source>
        <strain evidence="9">K16</strain>
    </source>
</reference>
<keyword evidence="10" id="KW-1185">Reference proteome</keyword>
<evidence type="ECO:0000256" key="5">
    <source>
        <dbReference type="ARBA" id="ARBA00023242"/>
    </source>
</evidence>
<dbReference type="SMART" id="SM00717">
    <property type="entry name" value="SANT"/>
    <property type="match status" value="2"/>
</dbReference>
<keyword evidence="2" id="KW-0805">Transcription regulation</keyword>
<feature type="domain" description="Myb-like" evidence="7">
    <location>
        <begin position="62"/>
        <end position="112"/>
    </location>
</feature>
<evidence type="ECO:0000256" key="4">
    <source>
        <dbReference type="ARBA" id="ARBA00023163"/>
    </source>
</evidence>
<evidence type="ECO:0000256" key="3">
    <source>
        <dbReference type="ARBA" id="ARBA00023125"/>
    </source>
</evidence>
<evidence type="ECO:0000259" key="8">
    <source>
        <dbReference type="PROSITE" id="PS51294"/>
    </source>
</evidence>
<dbReference type="InterPro" id="IPR009057">
    <property type="entry name" value="Homeodomain-like_sf"/>
</dbReference>
<evidence type="ECO:0000259" key="7">
    <source>
        <dbReference type="PROSITE" id="PS50090"/>
    </source>
</evidence>
<feature type="domain" description="Myb-like" evidence="7">
    <location>
        <begin position="9"/>
        <end position="61"/>
    </location>
</feature>
<name>A0AAE2BK67_9LAMI</name>
<dbReference type="Proteomes" id="UP001289374">
    <property type="component" value="Unassembled WGS sequence"/>
</dbReference>
<feature type="region of interest" description="Disordered" evidence="6">
    <location>
        <begin position="181"/>
        <end position="227"/>
    </location>
</feature>
<feature type="domain" description="HTH myb-type" evidence="8">
    <location>
        <begin position="62"/>
        <end position="116"/>
    </location>
</feature>
<evidence type="ECO:0000256" key="1">
    <source>
        <dbReference type="ARBA" id="ARBA00004123"/>
    </source>
</evidence>
<feature type="domain" description="HTH myb-type" evidence="8">
    <location>
        <begin position="9"/>
        <end position="61"/>
    </location>
</feature>
<dbReference type="GO" id="GO:0003677">
    <property type="term" value="F:DNA binding"/>
    <property type="evidence" value="ECO:0007669"/>
    <property type="project" value="UniProtKB-KW"/>
</dbReference>
<dbReference type="GO" id="GO:0005634">
    <property type="term" value="C:nucleus"/>
    <property type="evidence" value="ECO:0007669"/>
    <property type="project" value="UniProtKB-SubCell"/>
</dbReference>